<dbReference type="CDD" id="cd00882">
    <property type="entry name" value="Ras_like_GTPase"/>
    <property type="match status" value="1"/>
</dbReference>
<evidence type="ECO:0008006" key="3">
    <source>
        <dbReference type="Google" id="ProtNLM"/>
    </source>
</evidence>
<keyword evidence="2" id="KW-1185">Reference proteome</keyword>
<name>A0A9P7D458_9AGAM</name>
<dbReference type="OrthoDB" id="59699at2759"/>
<dbReference type="SUPFAM" id="SSF52540">
    <property type="entry name" value="P-loop containing nucleoside triphosphate hydrolases"/>
    <property type="match status" value="1"/>
</dbReference>
<sequence>MATKNIYASLTNCEIRQQIGRFRILVIGRANAGKTTILQRVCNTRENPEIYNSAGKKIDPTVLMASTERGEHDIENEMVFRNNPGFVFHDSRGFEAGGESEFDKMKAFIASRSKETKLKDQLHAIWYCIPMDEASRSFTEGEIKFFSQCDTGSIAVMVLFTKFDALYDVAYAQLKSKGSSMEEAEELAPKHAEESFAIGSQLKFLYHSKDIRRPPKRHICLPNMDKDDADCGPLIECTAGTMDNEVLQQLFVSSQQTNLELCMKYAVEKTLLKVFGSAKTTASEAHEEIIWKLGGWFTHIWGVSVLILLRARAMLIKVLAHSSQNDDVSLSILLRARAMLIEVVAHSSQNVSLHKSHRTEMRSRLLSVASGSSPLENILQLSSGEF</sequence>
<accession>A0A9P7D458</accession>
<dbReference type="InterPro" id="IPR027417">
    <property type="entry name" value="P-loop_NTPase"/>
</dbReference>
<evidence type="ECO:0000313" key="2">
    <source>
        <dbReference type="Proteomes" id="UP000714275"/>
    </source>
</evidence>
<proteinExistence type="predicted"/>
<evidence type="ECO:0000313" key="1">
    <source>
        <dbReference type="EMBL" id="KAG1778458.1"/>
    </source>
</evidence>
<dbReference type="Proteomes" id="UP000714275">
    <property type="component" value="Unassembled WGS sequence"/>
</dbReference>
<organism evidence="1 2">
    <name type="scientific">Suillus placidus</name>
    <dbReference type="NCBI Taxonomy" id="48579"/>
    <lineage>
        <taxon>Eukaryota</taxon>
        <taxon>Fungi</taxon>
        <taxon>Dikarya</taxon>
        <taxon>Basidiomycota</taxon>
        <taxon>Agaricomycotina</taxon>
        <taxon>Agaricomycetes</taxon>
        <taxon>Agaricomycetidae</taxon>
        <taxon>Boletales</taxon>
        <taxon>Suillineae</taxon>
        <taxon>Suillaceae</taxon>
        <taxon>Suillus</taxon>
    </lineage>
</organism>
<protein>
    <recommendedName>
        <fullName evidence="3">G domain-containing protein</fullName>
    </recommendedName>
</protein>
<gene>
    <name evidence="1" type="ORF">EV702DRAFT_153255</name>
</gene>
<dbReference type="Gene3D" id="3.40.50.300">
    <property type="entry name" value="P-loop containing nucleotide triphosphate hydrolases"/>
    <property type="match status" value="1"/>
</dbReference>
<comment type="caution">
    <text evidence="1">The sequence shown here is derived from an EMBL/GenBank/DDBJ whole genome shotgun (WGS) entry which is preliminary data.</text>
</comment>
<reference evidence="1" key="1">
    <citation type="journal article" date="2020" name="New Phytol.">
        <title>Comparative genomics reveals dynamic genome evolution in host specialist ectomycorrhizal fungi.</title>
        <authorList>
            <person name="Lofgren L.A."/>
            <person name="Nguyen N.H."/>
            <person name="Vilgalys R."/>
            <person name="Ruytinx J."/>
            <person name="Liao H.L."/>
            <person name="Branco S."/>
            <person name="Kuo A."/>
            <person name="LaButti K."/>
            <person name="Lipzen A."/>
            <person name="Andreopoulos W."/>
            <person name="Pangilinan J."/>
            <person name="Riley R."/>
            <person name="Hundley H."/>
            <person name="Na H."/>
            <person name="Barry K."/>
            <person name="Grigoriev I.V."/>
            <person name="Stajich J.E."/>
            <person name="Kennedy P.G."/>
        </authorList>
    </citation>
    <scope>NUCLEOTIDE SEQUENCE</scope>
    <source>
        <strain evidence="1">DOB743</strain>
    </source>
</reference>
<dbReference type="EMBL" id="JABBWD010000015">
    <property type="protein sequence ID" value="KAG1778458.1"/>
    <property type="molecule type" value="Genomic_DNA"/>
</dbReference>
<dbReference type="AlphaFoldDB" id="A0A9P7D458"/>